<gene>
    <name evidence="3" type="ORF">M0L20_24965</name>
</gene>
<evidence type="ECO:0000313" key="3">
    <source>
        <dbReference type="EMBL" id="MCK8495147.1"/>
    </source>
</evidence>
<evidence type="ECO:0000256" key="1">
    <source>
        <dbReference type="SAM" id="MobiDB-lite"/>
    </source>
</evidence>
<name>A0ABT0HSM6_9BACT</name>
<organism evidence="3 4">
    <name type="scientific">Spirosoma liriopis</name>
    <dbReference type="NCBI Taxonomy" id="2937440"/>
    <lineage>
        <taxon>Bacteria</taxon>
        <taxon>Pseudomonadati</taxon>
        <taxon>Bacteroidota</taxon>
        <taxon>Cytophagia</taxon>
        <taxon>Cytophagales</taxon>
        <taxon>Cytophagaceae</taxon>
        <taxon>Spirosoma</taxon>
    </lineage>
</organism>
<dbReference type="Proteomes" id="UP001202180">
    <property type="component" value="Unassembled WGS sequence"/>
</dbReference>
<dbReference type="Pfam" id="PF01345">
    <property type="entry name" value="DUF11"/>
    <property type="match status" value="1"/>
</dbReference>
<protein>
    <submittedName>
        <fullName evidence="3">DUF11 domain-containing protein</fullName>
    </submittedName>
</protein>
<feature type="domain" description="DUF11" evidence="2">
    <location>
        <begin position="3"/>
        <end position="103"/>
    </location>
</feature>
<dbReference type="Gene3D" id="2.60.40.10">
    <property type="entry name" value="Immunoglobulins"/>
    <property type="match status" value="1"/>
</dbReference>
<evidence type="ECO:0000259" key="2">
    <source>
        <dbReference type="Pfam" id="PF01345"/>
    </source>
</evidence>
<dbReference type="InterPro" id="IPR047589">
    <property type="entry name" value="DUF11_rpt"/>
</dbReference>
<sequence>MSASTLTPRMNEVVSYTITVTNSGGRPAQAVRIVNPLPDKTILVGETGWSAENSVLSQTIPSLPVGASAQLILQLQMNQQGPLINRAQISASSVSDPDSTPNNGFENGEDDQVWLKVRVR</sequence>
<dbReference type="InterPro" id="IPR013783">
    <property type="entry name" value="Ig-like_fold"/>
</dbReference>
<keyword evidence="4" id="KW-1185">Reference proteome</keyword>
<feature type="region of interest" description="Disordered" evidence="1">
    <location>
        <begin position="90"/>
        <end position="111"/>
    </location>
</feature>
<evidence type="ECO:0000313" key="4">
    <source>
        <dbReference type="Proteomes" id="UP001202180"/>
    </source>
</evidence>
<comment type="caution">
    <text evidence="3">The sequence shown here is derived from an EMBL/GenBank/DDBJ whole genome shotgun (WGS) entry which is preliminary data.</text>
</comment>
<accession>A0ABT0HSM6</accession>
<reference evidence="3 4" key="1">
    <citation type="submission" date="2022-04" db="EMBL/GenBank/DDBJ databases">
        <title>Spirosoma sp. strain RP8 genome sequencing and assembly.</title>
        <authorList>
            <person name="Jung Y."/>
        </authorList>
    </citation>
    <scope>NUCLEOTIDE SEQUENCE [LARGE SCALE GENOMIC DNA]</scope>
    <source>
        <strain evidence="3 4">RP8</strain>
    </source>
</reference>
<dbReference type="InterPro" id="IPR001434">
    <property type="entry name" value="OmcB-like_DUF11"/>
</dbReference>
<feature type="compositionally biased region" description="Polar residues" evidence="1">
    <location>
        <begin position="90"/>
        <end position="105"/>
    </location>
</feature>
<dbReference type="EMBL" id="JALPRF010000006">
    <property type="protein sequence ID" value="MCK8495147.1"/>
    <property type="molecule type" value="Genomic_DNA"/>
</dbReference>
<proteinExistence type="predicted"/>
<dbReference type="NCBIfam" id="TIGR01451">
    <property type="entry name" value="B_ant_repeat"/>
    <property type="match status" value="1"/>
</dbReference>